<organism evidence="3 6">
    <name type="scientific">Microcaecilia unicolor</name>
    <dbReference type="NCBI Taxonomy" id="1415580"/>
    <lineage>
        <taxon>Eukaryota</taxon>
        <taxon>Metazoa</taxon>
        <taxon>Chordata</taxon>
        <taxon>Craniata</taxon>
        <taxon>Vertebrata</taxon>
        <taxon>Euteleostomi</taxon>
        <taxon>Amphibia</taxon>
        <taxon>Gymnophiona</taxon>
        <taxon>Siphonopidae</taxon>
        <taxon>Microcaecilia</taxon>
    </lineage>
</organism>
<feature type="coiled-coil region" evidence="1">
    <location>
        <begin position="168"/>
        <end position="195"/>
    </location>
</feature>
<dbReference type="Gene3D" id="3.30.250.20">
    <property type="entry name" value="L1 transposable element, C-terminal domain"/>
    <property type="match status" value="1"/>
</dbReference>
<feature type="compositionally biased region" description="Polar residues" evidence="2">
    <location>
        <begin position="8"/>
        <end position="19"/>
    </location>
</feature>
<feature type="compositionally biased region" description="Polar residues" evidence="2">
    <location>
        <begin position="78"/>
        <end position="91"/>
    </location>
</feature>
<gene>
    <name evidence="4 5 6 7" type="primary">LOC115464232</name>
</gene>
<evidence type="ECO:0000313" key="5">
    <source>
        <dbReference type="RefSeq" id="XP_030050486.1"/>
    </source>
</evidence>
<evidence type="ECO:0000313" key="3">
    <source>
        <dbReference type="Proteomes" id="UP000515156"/>
    </source>
</evidence>
<dbReference type="RefSeq" id="XP_030050486.1">
    <property type="nucleotide sequence ID" value="XM_030194626.1"/>
</dbReference>
<reference evidence="4 5" key="1">
    <citation type="submission" date="2025-04" db="UniProtKB">
        <authorList>
            <consortium name="RefSeq"/>
        </authorList>
    </citation>
    <scope>IDENTIFICATION</scope>
</reference>
<protein>
    <submittedName>
        <fullName evidence="4 5">Uncharacterized protein LOC115464232</fullName>
    </submittedName>
</protein>
<proteinExistence type="predicted"/>
<name>A0A6P7X4E0_9AMPH</name>
<feature type="compositionally biased region" description="Basic and acidic residues" evidence="2">
    <location>
        <begin position="92"/>
        <end position="104"/>
    </location>
</feature>
<dbReference type="RefSeq" id="XP_030050488.1">
    <property type="nucleotide sequence ID" value="XM_030194628.1"/>
</dbReference>
<dbReference type="AlphaFoldDB" id="A0A6P7X4E0"/>
<evidence type="ECO:0000256" key="1">
    <source>
        <dbReference type="SAM" id="Coils"/>
    </source>
</evidence>
<evidence type="ECO:0000313" key="6">
    <source>
        <dbReference type="RefSeq" id="XP_030050487.1"/>
    </source>
</evidence>
<feature type="region of interest" description="Disordered" evidence="2">
    <location>
        <begin position="1"/>
        <end position="27"/>
    </location>
</feature>
<dbReference type="OrthoDB" id="10531717at2759"/>
<dbReference type="GeneID" id="115464232"/>
<sequence length="409" mass="45612">MPKRRGKSASSAPQRSAPTSHDIRSFLQTSAVPSTAVLGVLGGSPLIHAGANGGTAASPGLELTLSPDTRDPPPQPLGCSTPSESTSNQSPRRGETGFNREADHPLTGGQEALMATPNITTNSVGNSANLSPVGPPFSSFDIHKPAEVTLDSLWTLIVDLGKSITPQINRLNQEMLKQEEKINNMDLKIVKLEQTQEQKDLDMKRLLTQQEVMIKDLTSLRRKTELLENNIRSNNLRLINFPRQTVISPREMLKKYIMEILGVGEDLIPPFSQVYYLPVKGDQKITGQEQLLNVTDLLESSDNENVIPSTLIITVALAPDKQWLMSMYFKNKDKSFLGQKIQMFPDISRETQKRRKSFLLMKPAVTQLGATFYLRYPCKCVVRYQANKYVFFDPTQLTIFLTSRQNRGI</sequence>
<keyword evidence="1" id="KW-0175">Coiled coil</keyword>
<evidence type="ECO:0000313" key="4">
    <source>
        <dbReference type="RefSeq" id="XP_030050485.1"/>
    </source>
</evidence>
<dbReference type="RefSeq" id="XP_030050487.1">
    <property type="nucleotide sequence ID" value="XM_030194627.1"/>
</dbReference>
<evidence type="ECO:0000313" key="7">
    <source>
        <dbReference type="RefSeq" id="XP_030050488.1"/>
    </source>
</evidence>
<feature type="region of interest" description="Disordered" evidence="2">
    <location>
        <begin position="58"/>
        <end position="105"/>
    </location>
</feature>
<dbReference type="InterPro" id="IPR042566">
    <property type="entry name" value="L1_C"/>
</dbReference>
<dbReference type="KEGG" id="muo:115464232"/>
<dbReference type="RefSeq" id="XP_030050485.1">
    <property type="nucleotide sequence ID" value="XM_030194625.1"/>
</dbReference>
<dbReference type="Proteomes" id="UP000515156">
    <property type="component" value="Chromosome 3"/>
</dbReference>
<evidence type="ECO:0000256" key="2">
    <source>
        <dbReference type="SAM" id="MobiDB-lite"/>
    </source>
</evidence>
<accession>A0A6P7X4E0</accession>
<keyword evidence="3" id="KW-1185">Reference proteome</keyword>